<gene>
    <name evidence="1" type="ORF">K488DRAFT_88720</name>
</gene>
<reference evidence="1" key="2">
    <citation type="journal article" date="2022" name="New Phytol.">
        <title>Evolutionary transition to the ectomycorrhizal habit in the genomes of a hyperdiverse lineage of mushroom-forming fungi.</title>
        <authorList>
            <person name="Looney B."/>
            <person name="Miyauchi S."/>
            <person name="Morin E."/>
            <person name="Drula E."/>
            <person name="Courty P.E."/>
            <person name="Kohler A."/>
            <person name="Kuo A."/>
            <person name="LaButti K."/>
            <person name="Pangilinan J."/>
            <person name="Lipzen A."/>
            <person name="Riley R."/>
            <person name="Andreopoulos W."/>
            <person name="He G."/>
            <person name="Johnson J."/>
            <person name="Nolan M."/>
            <person name="Tritt A."/>
            <person name="Barry K.W."/>
            <person name="Grigoriev I.V."/>
            <person name="Nagy L.G."/>
            <person name="Hibbett D."/>
            <person name="Henrissat B."/>
            <person name="Matheny P.B."/>
            <person name="Labbe J."/>
            <person name="Martin F.M."/>
        </authorList>
    </citation>
    <scope>NUCLEOTIDE SEQUENCE</scope>
    <source>
        <strain evidence="1">EC-137</strain>
    </source>
</reference>
<organism evidence="1 2">
    <name type="scientific">Vararia minispora EC-137</name>
    <dbReference type="NCBI Taxonomy" id="1314806"/>
    <lineage>
        <taxon>Eukaryota</taxon>
        <taxon>Fungi</taxon>
        <taxon>Dikarya</taxon>
        <taxon>Basidiomycota</taxon>
        <taxon>Agaricomycotina</taxon>
        <taxon>Agaricomycetes</taxon>
        <taxon>Russulales</taxon>
        <taxon>Lachnocladiaceae</taxon>
        <taxon>Vararia</taxon>
    </lineage>
</organism>
<keyword evidence="2" id="KW-1185">Reference proteome</keyword>
<dbReference type="Proteomes" id="UP000814128">
    <property type="component" value="Unassembled WGS sequence"/>
</dbReference>
<name>A0ACB8QCI1_9AGAM</name>
<evidence type="ECO:0000313" key="1">
    <source>
        <dbReference type="EMBL" id="KAI0029459.1"/>
    </source>
</evidence>
<comment type="caution">
    <text evidence="1">The sequence shown here is derived from an EMBL/GenBank/DDBJ whole genome shotgun (WGS) entry which is preliminary data.</text>
</comment>
<proteinExistence type="predicted"/>
<reference evidence="1" key="1">
    <citation type="submission" date="2021-02" db="EMBL/GenBank/DDBJ databases">
        <authorList>
            <consortium name="DOE Joint Genome Institute"/>
            <person name="Ahrendt S."/>
            <person name="Looney B.P."/>
            <person name="Miyauchi S."/>
            <person name="Morin E."/>
            <person name="Drula E."/>
            <person name="Courty P.E."/>
            <person name="Chicoki N."/>
            <person name="Fauchery L."/>
            <person name="Kohler A."/>
            <person name="Kuo A."/>
            <person name="Labutti K."/>
            <person name="Pangilinan J."/>
            <person name="Lipzen A."/>
            <person name="Riley R."/>
            <person name="Andreopoulos W."/>
            <person name="He G."/>
            <person name="Johnson J."/>
            <person name="Barry K.W."/>
            <person name="Grigoriev I.V."/>
            <person name="Nagy L."/>
            <person name="Hibbett D."/>
            <person name="Henrissat B."/>
            <person name="Matheny P.B."/>
            <person name="Labbe J."/>
            <person name="Martin F."/>
        </authorList>
    </citation>
    <scope>NUCLEOTIDE SEQUENCE</scope>
    <source>
        <strain evidence="1">EC-137</strain>
    </source>
</reference>
<accession>A0ACB8QCI1</accession>
<evidence type="ECO:0000313" key="2">
    <source>
        <dbReference type="Proteomes" id="UP000814128"/>
    </source>
</evidence>
<sequence>MSRRFSQSTLAESWQFLVIRSVRWQHLRPEKSWKPIICLELDGRPCHELILGVDGQNPNLQNPAVLLDAQHASKMHIHMYYQGTSKAKTKKKRKLVASASICLGEAAEKQAHERHIEVRLDGITAVRRKSIAQKAQPCTSLLVCIRPPQSYVSESPASSVTMVNDDGEHSRTSSPTRMEDSPSEMSEVEDTPPTPPSQTIRRRRRRLVKGFAVNSDEEPEDCYISEECSPSPIDRKSVSWHWALAEEPVKREPMIMPSVLPLVRVNTTMSVASSTSLQTASSLFDAVTYYRDLREAETDARLEDITGRIVFEWQYIGATLLSVAALDTTVFGFNAGQTMFNIDSVAVRSLTISAVAAALGLAVDAYLFFTYFGVNVDRFRSRATGIYSNYAFFALTSRLPLLCAVVSLSALSIFLLAVAFSMWPGAVLYMCAAVGMLVSLQYLCGGMSDLATKEPENGEIRRVGGEGQGENTSGWGT</sequence>
<dbReference type="EMBL" id="MU273675">
    <property type="protein sequence ID" value="KAI0029459.1"/>
    <property type="molecule type" value="Genomic_DNA"/>
</dbReference>
<protein>
    <submittedName>
        <fullName evidence="1">Uncharacterized protein</fullName>
    </submittedName>
</protein>